<dbReference type="Pfam" id="PF08240">
    <property type="entry name" value="ADH_N"/>
    <property type="match status" value="1"/>
</dbReference>
<feature type="domain" description="Alcohol dehydrogenase-like N-terminal" evidence="3">
    <location>
        <begin position="24"/>
        <end position="132"/>
    </location>
</feature>
<proteinExistence type="predicted"/>
<dbReference type="InterPro" id="IPR036291">
    <property type="entry name" value="NAD(P)-bd_dom_sf"/>
</dbReference>
<dbReference type="CDD" id="cd08261">
    <property type="entry name" value="Zn_ADH7"/>
    <property type="match status" value="1"/>
</dbReference>
<keyword evidence="5" id="KW-1185">Reference proteome</keyword>
<evidence type="ECO:0000256" key="1">
    <source>
        <dbReference type="ARBA" id="ARBA00023002"/>
    </source>
</evidence>
<feature type="domain" description="Alcohol dehydrogenase-like C-terminal" evidence="2">
    <location>
        <begin position="173"/>
        <end position="300"/>
    </location>
</feature>
<sequence>MKAIELTSPGNFLILEKEIKDLLPESVLVKIHTIGLCGTDFHAFRGKQPFFSYPRILGHELGAEVVKIMPETSEKYNIKIGDKVSIEPYLNCGTCQACLSNRQNCCEQIRVLGVHQDGGMCEYLQVPASKVHVSNKLSFDQLALVETLGIGLHAVKRSQLRQGDTVLIVGAGPIGLGIANFAKSYGAKVCLADFSKSRLDYAEKKGLLDFPYLVNAQIEPEDLKSLMNDKLPDVIFDATGNKNSMANTFNLISHGGKIVFVGLFTGEMEFNDPNFHKRETTLMGSRNSLPEDFEEIIKDMENGKIDSQIWITHHVAFDDLPKEFSSFIDSKDSVIKVIVNV</sequence>
<dbReference type="InterPro" id="IPR013149">
    <property type="entry name" value="ADH-like_C"/>
</dbReference>
<dbReference type="PANTHER" id="PTHR43401:SF3">
    <property type="entry name" value="L-GALACTONATE-5-DEHYDROGENASE"/>
    <property type="match status" value="1"/>
</dbReference>
<comment type="caution">
    <text evidence="4">The sequence shown here is derived from an EMBL/GenBank/DDBJ whole genome shotgun (WGS) entry which is preliminary data.</text>
</comment>
<dbReference type="InterPro" id="IPR011032">
    <property type="entry name" value="GroES-like_sf"/>
</dbReference>
<protein>
    <submittedName>
        <fullName evidence="4">Zinc-binding alcohol dehydrogenase family protein</fullName>
    </submittedName>
</protein>
<dbReference type="Proteomes" id="UP001595616">
    <property type="component" value="Unassembled WGS sequence"/>
</dbReference>
<dbReference type="SUPFAM" id="SSF51735">
    <property type="entry name" value="NAD(P)-binding Rossmann-fold domains"/>
    <property type="match status" value="1"/>
</dbReference>
<dbReference type="SUPFAM" id="SSF50129">
    <property type="entry name" value="GroES-like"/>
    <property type="match status" value="1"/>
</dbReference>
<evidence type="ECO:0000259" key="2">
    <source>
        <dbReference type="Pfam" id="PF00107"/>
    </source>
</evidence>
<evidence type="ECO:0000313" key="4">
    <source>
        <dbReference type="EMBL" id="MFC3811375.1"/>
    </source>
</evidence>
<organism evidence="4 5">
    <name type="scientific">Lacihabitans lacunae</name>
    <dbReference type="NCBI Taxonomy" id="1028214"/>
    <lineage>
        <taxon>Bacteria</taxon>
        <taxon>Pseudomonadati</taxon>
        <taxon>Bacteroidota</taxon>
        <taxon>Cytophagia</taxon>
        <taxon>Cytophagales</taxon>
        <taxon>Leadbetterellaceae</taxon>
        <taxon>Lacihabitans</taxon>
    </lineage>
</organism>
<reference evidence="5" key="1">
    <citation type="journal article" date="2019" name="Int. J. Syst. Evol. Microbiol.">
        <title>The Global Catalogue of Microorganisms (GCM) 10K type strain sequencing project: providing services to taxonomists for standard genome sequencing and annotation.</title>
        <authorList>
            <consortium name="The Broad Institute Genomics Platform"/>
            <consortium name="The Broad Institute Genome Sequencing Center for Infectious Disease"/>
            <person name="Wu L."/>
            <person name="Ma J."/>
        </authorList>
    </citation>
    <scope>NUCLEOTIDE SEQUENCE [LARGE SCALE GENOMIC DNA]</scope>
    <source>
        <strain evidence="5">CECT 7956</strain>
    </source>
</reference>
<dbReference type="Gene3D" id="3.40.50.720">
    <property type="entry name" value="NAD(P)-binding Rossmann-like Domain"/>
    <property type="match status" value="1"/>
</dbReference>
<dbReference type="InterPro" id="IPR050129">
    <property type="entry name" value="Zn_alcohol_dh"/>
</dbReference>
<dbReference type="Gene3D" id="3.90.180.10">
    <property type="entry name" value="Medium-chain alcohol dehydrogenases, catalytic domain"/>
    <property type="match status" value="1"/>
</dbReference>
<dbReference type="EMBL" id="JBHRYQ010000001">
    <property type="protein sequence ID" value="MFC3811375.1"/>
    <property type="molecule type" value="Genomic_DNA"/>
</dbReference>
<dbReference type="RefSeq" id="WP_379838216.1">
    <property type="nucleotide sequence ID" value="NZ_JBHRYQ010000001.1"/>
</dbReference>
<dbReference type="InterPro" id="IPR013154">
    <property type="entry name" value="ADH-like_N"/>
</dbReference>
<name>A0ABV7YYI3_9BACT</name>
<keyword evidence="1" id="KW-0560">Oxidoreductase</keyword>
<dbReference type="PANTHER" id="PTHR43401">
    <property type="entry name" value="L-THREONINE 3-DEHYDROGENASE"/>
    <property type="match status" value="1"/>
</dbReference>
<evidence type="ECO:0000313" key="5">
    <source>
        <dbReference type="Proteomes" id="UP001595616"/>
    </source>
</evidence>
<accession>A0ABV7YYI3</accession>
<evidence type="ECO:0000259" key="3">
    <source>
        <dbReference type="Pfam" id="PF08240"/>
    </source>
</evidence>
<gene>
    <name evidence="4" type="ORF">ACFOOI_11985</name>
</gene>
<dbReference type="Pfam" id="PF00107">
    <property type="entry name" value="ADH_zinc_N"/>
    <property type="match status" value="1"/>
</dbReference>